<organism evidence="4">
    <name type="scientific">Schistosoma curassoni</name>
    <dbReference type="NCBI Taxonomy" id="6186"/>
    <lineage>
        <taxon>Eukaryota</taxon>
        <taxon>Metazoa</taxon>
        <taxon>Spiralia</taxon>
        <taxon>Lophotrochozoa</taxon>
        <taxon>Platyhelminthes</taxon>
        <taxon>Trematoda</taxon>
        <taxon>Digenea</taxon>
        <taxon>Strigeidida</taxon>
        <taxon>Schistosomatoidea</taxon>
        <taxon>Schistosomatidae</taxon>
        <taxon>Schistosoma</taxon>
    </lineage>
</organism>
<keyword evidence="3" id="KW-1185">Reference proteome</keyword>
<feature type="transmembrane region" description="Helical" evidence="1">
    <location>
        <begin position="21"/>
        <end position="39"/>
    </location>
</feature>
<protein>
    <submittedName>
        <fullName evidence="4">Secreted protein</fullName>
    </submittedName>
</protein>
<gene>
    <name evidence="2" type="ORF">SCUD_LOCUS16181</name>
</gene>
<evidence type="ECO:0000313" key="3">
    <source>
        <dbReference type="Proteomes" id="UP000279833"/>
    </source>
</evidence>
<accession>A0A183KMA8</accession>
<proteinExistence type="predicted"/>
<dbReference type="EMBL" id="UZAK01038401">
    <property type="protein sequence ID" value="VDP61038.1"/>
    <property type="molecule type" value="Genomic_DNA"/>
</dbReference>
<reference evidence="4" key="1">
    <citation type="submission" date="2016-06" db="UniProtKB">
        <authorList>
            <consortium name="WormBaseParasite"/>
        </authorList>
    </citation>
    <scope>IDENTIFICATION</scope>
</reference>
<evidence type="ECO:0000256" key="1">
    <source>
        <dbReference type="SAM" id="Phobius"/>
    </source>
</evidence>
<dbReference type="WBParaSite" id="SCUD_0001618401-mRNA-1">
    <property type="protein sequence ID" value="SCUD_0001618401-mRNA-1"/>
    <property type="gene ID" value="SCUD_0001618401"/>
</dbReference>
<keyword evidence="1" id="KW-0812">Transmembrane</keyword>
<keyword evidence="1" id="KW-0472">Membrane</keyword>
<sequence>MPKKYSIGTCNQVYRWRYRKTTMYLLLGTLSMVSIYPRATNHLNTSLKRNSDVIRAVIQRNMTYAVTFQPQTTTTRQIEVTHVLGNFTLPPLLDQDK</sequence>
<name>A0A183KMA8_9TREM</name>
<dbReference type="Proteomes" id="UP000279833">
    <property type="component" value="Unassembled WGS sequence"/>
</dbReference>
<dbReference type="AlphaFoldDB" id="A0A183KMA8"/>
<evidence type="ECO:0000313" key="2">
    <source>
        <dbReference type="EMBL" id="VDP61038.1"/>
    </source>
</evidence>
<evidence type="ECO:0000313" key="4">
    <source>
        <dbReference type="WBParaSite" id="SCUD_0001618401-mRNA-1"/>
    </source>
</evidence>
<keyword evidence="1" id="KW-1133">Transmembrane helix</keyword>
<reference evidence="2 3" key="2">
    <citation type="submission" date="2018-11" db="EMBL/GenBank/DDBJ databases">
        <authorList>
            <consortium name="Pathogen Informatics"/>
        </authorList>
    </citation>
    <scope>NUCLEOTIDE SEQUENCE [LARGE SCALE GENOMIC DNA]</scope>
    <source>
        <strain evidence="2">Dakar</strain>
        <strain evidence="3">Dakar, Senegal</strain>
    </source>
</reference>